<dbReference type="Proteomes" id="UP001204439">
    <property type="component" value="Unassembled WGS sequence"/>
</dbReference>
<organism evidence="1 2">
    <name type="scientific">Epilithonimonas ginsengisoli</name>
    <dbReference type="NCBI Taxonomy" id="1245592"/>
    <lineage>
        <taxon>Bacteria</taxon>
        <taxon>Pseudomonadati</taxon>
        <taxon>Bacteroidota</taxon>
        <taxon>Flavobacteriia</taxon>
        <taxon>Flavobacteriales</taxon>
        <taxon>Weeksellaceae</taxon>
        <taxon>Chryseobacterium group</taxon>
        <taxon>Epilithonimonas</taxon>
    </lineage>
</organism>
<protein>
    <recommendedName>
        <fullName evidence="3">Restriction endonuclease</fullName>
    </recommendedName>
</protein>
<gene>
    <name evidence="1" type="ORF">NG800_018565</name>
</gene>
<reference evidence="1 2" key="1">
    <citation type="submission" date="2023-11" db="EMBL/GenBank/DDBJ databases">
        <title>First isolation, identification, and characterization of non-pathogenic Epilithonimonas ginsengisoli isolated from diseased farmed rainbow trout (Oncorhynchus mykiss) in Chile.</title>
        <authorList>
            <person name="Miranda C.D."/>
            <person name="Irgang R."/>
            <person name="Concha C."/>
            <person name="Rojas R."/>
            <person name="Avendano R."/>
        </authorList>
    </citation>
    <scope>NUCLEOTIDE SEQUENCE [LARGE SCALE GENOMIC DNA]</scope>
    <source>
        <strain evidence="1 2">FP99</strain>
    </source>
</reference>
<keyword evidence="2" id="KW-1185">Reference proteome</keyword>
<accession>A0ABU4JMQ9</accession>
<sequence length="350" mass="40850">INQLQQFDTVELPFEEAVKYLDSLLEKQEFEAIVNDIANGFNTLNDFVEHLREGKYKYKKIDYSKLNVFVDKVSEHNFRNDNQFTDKIKEHPEIAFTPDAIEEMNKPHNILKLNEGKSHKPILKVKITRGFGNQRALNEENADSVKSKQYIVNDAGSNLYLGFYERVYQDDDGNKVRDRKFKDIGLMELIETLKQDKSKRLNPLPTIVYDEKSDNAEYYWKFTLSPLDLVYVPTAEEIDNPSEVDFNNLSKEQVERIYKYVDGSVDVANFVPYSTSKPIWRFHGKSNKDIFKELNESNKINISEKELIQNEFGLGSQQNKHQNMIDGKTQVKKICWKLEIDRLGNISKVK</sequence>
<evidence type="ECO:0000313" key="1">
    <source>
        <dbReference type="EMBL" id="MDW8550937.1"/>
    </source>
</evidence>
<evidence type="ECO:0008006" key="3">
    <source>
        <dbReference type="Google" id="ProtNLM"/>
    </source>
</evidence>
<proteinExistence type="predicted"/>
<feature type="non-terminal residue" evidence="1">
    <location>
        <position position="1"/>
    </location>
</feature>
<name>A0ABU4JMQ9_9FLAO</name>
<evidence type="ECO:0000313" key="2">
    <source>
        <dbReference type="Proteomes" id="UP001204439"/>
    </source>
</evidence>
<comment type="caution">
    <text evidence="1">The sequence shown here is derived from an EMBL/GenBank/DDBJ whole genome shotgun (WGS) entry which is preliminary data.</text>
</comment>
<dbReference type="EMBL" id="JAMXLT020000052">
    <property type="protein sequence ID" value="MDW8550937.1"/>
    <property type="molecule type" value="Genomic_DNA"/>
</dbReference>